<evidence type="ECO:0000313" key="1">
    <source>
        <dbReference type="EMBL" id="MBB5428773.1"/>
    </source>
</evidence>
<dbReference type="Proteomes" id="UP000592780">
    <property type="component" value="Unassembled WGS sequence"/>
</dbReference>
<gene>
    <name evidence="1" type="ORF">HDG40_006968</name>
</gene>
<dbReference type="InterPro" id="IPR022283">
    <property type="entry name" value="PRTRC_protein-F"/>
</dbReference>
<protein>
    <submittedName>
        <fullName evidence="1">PRTRC genetic system protein F</fullName>
    </submittedName>
</protein>
<dbReference type="NCBIfam" id="TIGR03742">
    <property type="entry name" value="PRTRC_F"/>
    <property type="match status" value="1"/>
</dbReference>
<accession>A0A7W8QE38</accession>
<keyword evidence="2" id="KW-1185">Reference proteome</keyword>
<organism evidence="1 2">
    <name type="scientific">Paraburkholderia atlantica</name>
    <dbReference type="NCBI Taxonomy" id="2654982"/>
    <lineage>
        <taxon>Bacteria</taxon>
        <taxon>Pseudomonadati</taxon>
        <taxon>Pseudomonadota</taxon>
        <taxon>Betaproteobacteria</taxon>
        <taxon>Burkholderiales</taxon>
        <taxon>Burkholderiaceae</taxon>
        <taxon>Paraburkholderia</taxon>
    </lineage>
</organism>
<dbReference type="AlphaFoldDB" id="A0A7W8QE38"/>
<dbReference type="EMBL" id="JACHDD010000015">
    <property type="protein sequence ID" value="MBB5428773.1"/>
    <property type="molecule type" value="Genomic_DNA"/>
</dbReference>
<evidence type="ECO:0000313" key="2">
    <source>
        <dbReference type="Proteomes" id="UP000592780"/>
    </source>
</evidence>
<dbReference type="Pfam" id="PF14456">
    <property type="entry name" value="alpha-hel2"/>
    <property type="match status" value="1"/>
</dbReference>
<dbReference type="RefSeq" id="WP_184132955.1">
    <property type="nucleotide sequence ID" value="NZ_JACHDD010000015.1"/>
</dbReference>
<comment type="caution">
    <text evidence="1">The sequence shown here is derived from an EMBL/GenBank/DDBJ whole genome shotgun (WGS) entry which is preliminary data.</text>
</comment>
<name>A0A7W8QE38_PARAM</name>
<proteinExistence type="predicted"/>
<reference evidence="1 2" key="1">
    <citation type="submission" date="2020-08" db="EMBL/GenBank/DDBJ databases">
        <title>Genomic Encyclopedia of Type Strains, Phase IV (KMG-V): Genome sequencing to study the core and pangenomes of soil and plant-associated prokaryotes.</title>
        <authorList>
            <person name="Whitman W."/>
        </authorList>
    </citation>
    <scope>NUCLEOTIDE SEQUENCE [LARGE SCALE GENOMIC DNA]</scope>
    <source>
        <strain evidence="1 2">JPY158</strain>
    </source>
</reference>
<sequence>MFFDPRPADAHVALDGVSWQPQRRAVARRRTAHDFLTLPDVSCDVVARPSMKWPHDAGVARLVATHFESGALRASDVGSYEGAGHAMAQALFAWIRRQCGTLKRLTFRPVLLDVASVQDQIMYQDNASEFEVSSPLYLGIDTVEDYVYMIEDRAAPLIQTHPRLLATALILINRAAFRTLWMRTPDDFLGMFSQWHWDGDPWCTDDEAIEMLKDRFGDDPQEYEQYLPSVVRDELCPDSMEIGRYDLRAHRWRSFPALGIESLRRLGYTQRGWIRELCAELEHLTVLLTKAGRRNLFDWAFRPEAIYAATSIAACDGPYVGDVLDTHYEYFSNGGDGSCFHGFIALATTPDDIRKQYADLSLGFSILRQVDRVVSLITRDPQGTS</sequence>